<protein>
    <recommendedName>
        <fullName evidence="3">UPF0200 protein RJ53_07920</fullName>
    </recommendedName>
</protein>
<evidence type="ECO:0000256" key="2">
    <source>
        <dbReference type="ARBA" id="ARBA00022840"/>
    </source>
</evidence>
<gene>
    <name evidence="4" type="ORF">RJ53_07920</name>
</gene>
<keyword evidence="1 3" id="KW-0547">Nucleotide-binding</keyword>
<name>A0A8J7WAK3_9EURY</name>
<evidence type="ECO:0000256" key="1">
    <source>
        <dbReference type="ARBA" id="ARBA00022741"/>
    </source>
</evidence>
<sequence>MKVIGLVGLPASGKGECSSIAGELGIPVVVMGDIIRAYAKDGGLEATDQHLGAIARRLREEKGMAALAELTAPAVKEKDAPIVLIDGIRGVAEVHHFREIFDDFILIAIDCPFPLRLSRLQERGRSDDTLSEADLRSRDERECSFGLGEAMDGADRRVSNTGSLQSFREEVKRMLQELRSQS</sequence>
<dbReference type="Proteomes" id="UP000730161">
    <property type="component" value="Unassembled WGS sequence"/>
</dbReference>
<feature type="binding site" evidence="3">
    <location>
        <begin position="8"/>
        <end position="15"/>
    </location>
    <ligand>
        <name>ATP</name>
        <dbReference type="ChEBI" id="CHEBI:30616"/>
    </ligand>
</feature>
<keyword evidence="2 3" id="KW-0067">ATP-binding</keyword>
<proteinExistence type="inferred from homology"/>
<comment type="similarity">
    <text evidence="3">Belongs to the UPF0200 family.</text>
</comment>
<evidence type="ECO:0000313" key="4">
    <source>
        <dbReference type="EMBL" id="MBR1369422.1"/>
    </source>
</evidence>
<dbReference type="PANTHER" id="PTHR41930">
    <property type="entry name" value="UPF0200 PROTEIN MJ1399"/>
    <property type="match status" value="1"/>
</dbReference>
<evidence type="ECO:0000313" key="5">
    <source>
        <dbReference type="Proteomes" id="UP000730161"/>
    </source>
</evidence>
<dbReference type="OrthoDB" id="85381at2157"/>
<reference evidence="4" key="1">
    <citation type="submission" date="2014-12" db="EMBL/GenBank/DDBJ databases">
        <authorList>
            <person name="Huang H.-H."/>
            <person name="Chen S.-C."/>
            <person name="Lai M.-C."/>
        </authorList>
    </citation>
    <scope>NUCLEOTIDE SEQUENCE</scope>
    <source>
        <strain evidence="4">K1F9705b</strain>
    </source>
</reference>
<dbReference type="InterPro" id="IPR027417">
    <property type="entry name" value="P-loop_NTPase"/>
</dbReference>
<keyword evidence="5" id="KW-1185">Reference proteome</keyword>
<dbReference type="SUPFAM" id="SSF52540">
    <property type="entry name" value="P-loop containing nucleoside triphosphate hydrolases"/>
    <property type="match status" value="1"/>
</dbReference>
<dbReference type="RefSeq" id="WP_211531129.1">
    <property type="nucleotide sequence ID" value="NZ_JWHL01000012.1"/>
</dbReference>
<comment type="caution">
    <text evidence="4">The sequence shown here is derived from an EMBL/GenBank/DDBJ whole genome shotgun (WGS) entry which is preliminary data.</text>
</comment>
<accession>A0A8J7WAK3</accession>
<dbReference type="Pfam" id="PF13207">
    <property type="entry name" value="AAA_17"/>
    <property type="match status" value="1"/>
</dbReference>
<dbReference type="GO" id="GO:0005524">
    <property type="term" value="F:ATP binding"/>
    <property type="evidence" value="ECO:0007669"/>
    <property type="project" value="UniProtKB-UniRule"/>
</dbReference>
<organism evidence="4 5">
    <name type="scientific">Methanocalculus chunghsingensis</name>
    <dbReference type="NCBI Taxonomy" id="156457"/>
    <lineage>
        <taxon>Archaea</taxon>
        <taxon>Methanobacteriati</taxon>
        <taxon>Methanobacteriota</taxon>
        <taxon>Stenosarchaea group</taxon>
        <taxon>Methanomicrobia</taxon>
        <taxon>Methanomicrobiales</taxon>
        <taxon>Methanocalculaceae</taxon>
        <taxon>Methanocalculus</taxon>
    </lineage>
</organism>
<dbReference type="EMBL" id="JWHL01000012">
    <property type="protein sequence ID" value="MBR1369422.1"/>
    <property type="molecule type" value="Genomic_DNA"/>
</dbReference>
<dbReference type="PANTHER" id="PTHR41930:SF1">
    <property type="entry name" value="DEPHOSPHO-COA KINASE"/>
    <property type="match status" value="1"/>
</dbReference>
<dbReference type="AlphaFoldDB" id="A0A8J7WAK3"/>
<dbReference type="HAMAP" id="MF_01111">
    <property type="entry name" value="UPF0200"/>
    <property type="match status" value="1"/>
</dbReference>
<dbReference type="InterPro" id="IPR022970">
    <property type="entry name" value="NTP_hydrolase-rel"/>
</dbReference>
<evidence type="ECO:0000256" key="3">
    <source>
        <dbReference type="HAMAP-Rule" id="MF_01111"/>
    </source>
</evidence>
<dbReference type="Gene3D" id="3.40.50.300">
    <property type="entry name" value="P-loop containing nucleotide triphosphate hydrolases"/>
    <property type="match status" value="1"/>
</dbReference>